<proteinExistence type="predicted"/>
<sequence>MVFFRLPQIPKFTGETRLEVGQLQYDHHDSGCRGRTPEKKSKAKQCDTTTIGFDRPCSSGSSRLHHDSSGSSSCSSYVSSQVIDCYVNREQLLEISKSRNSLNRGTGGRMHPPRARYTAPSSPTHSVKERNKSHSVRDCKVISLHFPSGDWMEKEFGVTTDGCEECDREAFTNLCCPKFKCPESKLEMDETYKNCSFGGNSDGSNSSEKEENSDVDVSSLVHSVRCLKEEKTKLALEVSDLLRFRISERASSRDELRIARAEMESQIEKLAKEKHETQLVFEKEINRRSCYWSVKLEKYRLEEKRLCDRVQELVEQNVSLQREVNSFNDKETENRSLTKYSEQQLKELTIMIEKLNNENRDLSRSLSQERYRAAVEDVACVRINLEEKEECKELQRSVTRLLRTCTEQEKTIELLRDGYSKETEKKQSPENNKQKVKKLQMEQMRLTGVELALRKEVESYRLEAYSLRHENIDLSNRLRGSRNDTIRLTFKLDNELQDRVWSLQNRGLSMLNEMIGVSSKLILFIKGKTNQLRETQPVLDSQFVIESDLKIEGFKHGFESLTRSLRTISGLFHEKSSLVASDSHLASIDPTMSTKLNNQPSEEIIRSELKAETLVTSLLKERLYSKEVEIEQLQAELAAALRGSEILRCEVQNSVDNISCFTHRSKDLQLQVTKEDDNIRRLESELQESTKEVIMLKGILVKVSQERDLTLEEVKQYNEKNVVLHSETNALRKRMEGFQLGFLTLAPQPPLQLPETVADGQLPDARTHFSHYAAASLKTPEALLLQHPPPTSQALWGESPHSSVTHRTPLLRSVRDKRRWGPEREQLFHVGPAAAEAGGIGREQRRRRNLGMHAMGSLDVFFILHVRCLGLHDGEQRVFRPRLINCEMPYQRIVDNLKIVGFYDFAFVREFWLVPSLISALIERWRPETHTFHLSCGECTITLEDVALQLGVPTNEMGVVGNTGLNVFAICERYLGKMCKASLLVNDAYTTEIGGCTMLLQSWAWYKIPWITLISRTAIDFPLVERWRHKIERTGLAHNNVKEFRFKIDIKCKVEFQFADRVLRQFDFHQPIPIIPENHDALHKLDGRGRVGEDWSVRHANHINHWNNRGSYLPALTPIQADEFDFQSSDYLNYFWEHGNPFLTTNREIWQFIEYTKKFGKPEKPRMSGSGSSSHRGAEQ</sequence>
<feature type="region of interest" description="Disordered" evidence="2">
    <location>
        <begin position="416"/>
        <end position="436"/>
    </location>
</feature>
<dbReference type="PANTHER" id="PTHR47491">
    <property type="entry name" value="CAP-GLY DOMAIN LINKER"/>
    <property type="match status" value="1"/>
</dbReference>
<accession>A0A6A2WPC7</accession>
<evidence type="ECO:0000313" key="5">
    <source>
        <dbReference type="EMBL" id="KAE8661591.1"/>
    </source>
</evidence>
<reference evidence="5" key="1">
    <citation type="submission" date="2019-09" db="EMBL/GenBank/DDBJ databases">
        <title>Draft genome information of white flower Hibiscus syriacus.</title>
        <authorList>
            <person name="Kim Y.-M."/>
        </authorList>
    </citation>
    <scope>NUCLEOTIDE SEQUENCE [LARGE SCALE GENOMIC DNA]</scope>
    <source>
        <strain evidence="5">YM2019G1</strain>
    </source>
</reference>
<comment type="caution">
    <text evidence="5">The sequence shown here is derived from an EMBL/GenBank/DDBJ whole genome shotgun (WGS) entry which is preliminary data.</text>
</comment>
<dbReference type="InterPro" id="IPR019557">
    <property type="entry name" value="AminoTfrase-like_pln_mobile"/>
</dbReference>
<keyword evidence="1" id="KW-0175">Coiled coil</keyword>
<dbReference type="InterPro" id="IPR056070">
    <property type="entry name" value="DUF7653"/>
</dbReference>
<name>A0A6A2WPC7_HIBSY</name>
<evidence type="ECO:0000256" key="2">
    <source>
        <dbReference type="SAM" id="MobiDB-lite"/>
    </source>
</evidence>
<dbReference type="PANTHER" id="PTHR47491:SF5">
    <property type="entry name" value="CAP-GLY DOMAIN LINKER"/>
    <property type="match status" value="1"/>
</dbReference>
<evidence type="ECO:0000256" key="1">
    <source>
        <dbReference type="SAM" id="Coils"/>
    </source>
</evidence>
<feature type="region of interest" description="Disordered" evidence="2">
    <location>
        <begin position="1161"/>
        <end position="1180"/>
    </location>
</feature>
<dbReference type="Proteomes" id="UP000436088">
    <property type="component" value="Unassembled WGS sequence"/>
</dbReference>
<evidence type="ECO:0000259" key="4">
    <source>
        <dbReference type="Pfam" id="PF24670"/>
    </source>
</evidence>
<feature type="region of interest" description="Disordered" evidence="2">
    <location>
        <begin position="100"/>
        <end position="130"/>
    </location>
</feature>
<keyword evidence="6" id="KW-1185">Reference proteome</keyword>
<feature type="domain" description="DUF7653" evidence="4">
    <location>
        <begin position="452"/>
        <end position="576"/>
    </location>
</feature>
<evidence type="ECO:0000313" key="6">
    <source>
        <dbReference type="Proteomes" id="UP000436088"/>
    </source>
</evidence>
<evidence type="ECO:0000259" key="3">
    <source>
        <dbReference type="Pfam" id="PF10536"/>
    </source>
</evidence>
<feature type="compositionally biased region" description="Basic and acidic residues" evidence="2">
    <location>
        <begin position="416"/>
        <end position="428"/>
    </location>
</feature>
<dbReference type="AlphaFoldDB" id="A0A6A2WPC7"/>
<dbReference type="Pfam" id="PF24670">
    <property type="entry name" value="DUF7653"/>
    <property type="match status" value="1"/>
</dbReference>
<dbReference type="Pfam" id="PF10536">
    <property type="entry name" value="PMD"/>
    <property type="match status" value="1"/>
</dbReference>
<protein>
    <submittedName>
        <fullName evidence="5">Uncharacterized protein</fullName>
    </submittedName>
</protein>
<feature type="coiled-coil region" evidence="1">
    <location>
        <begin position="630"/>
        <end position="720"/>
    </location>
</feature>
<organism evidence="5 6">
    <name type="scientific">Hibiscus syriacus</name>
    <name type="common">Rose of Sharon</name>
    <dbReference type="NCBI Taxonomy" id="106335"/>
    <lineage>
        <taxon>Eukaryota</taxon>
        <taxon>Viridiplantae</taxon>
        <taxon>Streptophyta</taxon>
        <taxon>Embryophyta</taxon>
        <taxon>Tracheophyta</taxon>
        <taxon>Spermatophyta</taxon>
        <taxon>Magnoliopsida</taxon>
        <taxon>eudicotyledons</taxon>
        <taxon>Gunneridae</taxon>
        <taxon>Pentapetalae</taxon>
        <taxon>rosids</taxon>
        <taxon>malvids</taxon>
        <taxon>Malvales</taxon>
        <taxon>Malvaceae</taxon>
        <taxon>Malvoideae</taxon>
        <taxon>Hibiscus</taxon>
    </lineage>
</organism>
<dbReference type="EMBL" id="VEPZ02001720">
    <property type="protein sequence ID" value="KAE8661591.1"/>
    <property type="molecule type" value="Genomic_DNA"/>
</dbReference>
<gene>
    <name evidence="5" type="ORF">F3Y22_tig00113725pilonHSYRG01255</name>
</gene>
<feature type="domain" description="Aminotransferase-like plant mobile" evidence="3">
    <location>
        <begin position="901"/>
        <end position="980"/>
    </location>
</feature>
<feature type="coiled-coil region" evidence="1">
    <location>
        <begin position="253"/>
        <end position="404"/>
    </location>
</feature>